<dbReference type="EMBL" id="PFAJ01000064">
    <property type="protein sequence ID" value="PIR96755.1"/>
    <property type="molecule type" value="Genomic_DNA"/>
</dbReference>
<gene>
    <name evidence="3" type="ORF">COT91_05000</name>
</gene>
<name>A0A2H0VCD8_9BACT</name>
<dbReference type="Proteomes" id="UP000230557">
    <property type="component" value="Unassembled WGS sequence"/>
</dbReference>
<keyword evidence="1" id="KW-0812">Transmembrane</keyword>
<feature type="chain" id="PRO_5013829924" description="MotA/TolQ/ExbB proton channel domain-containing protein" evidence="2">
    <location>
        <begin position="25"/>
        <end position="133"/>
    </location>
</feature>
<feature type="signal peptide" evidence="2">
    <location>
        <begin position="1"/>
        <end position="24"/>
    </location>
</feature>
<evidence type="ECO:0000256" key="2">
    <source>
        <dbReference type="SAM" id="SignalP"/>
    </source>
</evidence>
<keyword evidence="2" id="KW-0732">Signal</keyword>
<accession>A0A2H0VCD8</accession>
<evidence type="ECO:0000313" key="4">
    <source>
        <dbReference type="Proteomes" id="UP000230557"/>
    </source>
</evidence>
<feature type="transmembrane region" description="Helical" evidence="1">
    <location>
        <begin position="34"/>
        <end position="55"/>
    </location>
</feature>
<keyword evidence="1" id="KW-1133">Transmembrane helix</keyword>
<sequence>MKNLISRILLLAAIFLLAPVTAFAQSTDATRVGITQFTSGFLLVVVVIGVIVNLWKTTRKYGGIVGNGLRLVGTGMVFLSVEALDRAAQSLGNAGVIASIITEKYQPIVHDLLLVIALFFVALGFIKFHSVTK</sequence>
<proteinExistence type="predicted"/>
<evidence type="ECO:0000313" key="3">
    <source>
        <dbReference type="EMBL" id="PIR96755.1"/>
    </source>
</evidence>
<evidence type="ECO:0008006" key="5">
    <source>
        <dbReference type="Google" id="ProtNLM"/>
    </source>
</evidence>
<comment type="caution">
    <text evidence="3">The sequence shown here is derived from an EMBL/GenBank/DDBJ whole genome shotgun (WGS) entry which is preliminary data.</text>
</comment>
<dbReference type="AlphaFoldDB" id="A0A2H0VCD8"/>
<protein>
    <recommendedName>
        <fullName evidence="5">MotA/TolQ/ExbB proton channel domain-containing protein</fullName>
    </recommendedName>
</protein>
<evidence type="ECO:0000256" key="1">
    <source>
        <dbReference type="SAM" id="Phobius"/>
    </source>
</evidence>
<keyword evidence="1" id="KW-0472">Membrane</keyword>
<reference evidence="4" key="1">
    <citation type="submission" date="2017-09" db="EMBL/GenBank/DDBJ databases">
        <title>Depth-based differentiation of microbial function through sediment-hosted aquifers and enrichment of novel symbionts in the deep terrestrial subsurface.</title>
        <authorList>
            <person name="Probst A.J."/>
            <person name="Ladd B."/>
            <person name="Jarett J.K."/>
            <person name="Geller-Mcgrath D.E."/>
            <person name="Sieber C.M.K."/>
            <person name="Emerson J.B."/>
            <person name="Anantharaman K."/>
            <person name="Thomas B.C."/>
            <person name="Malmstrom R."/>
            <person name="Stieglmeier M."/>
            <person name="Klingl A."/>
            <person name="Woyke T."/>
            <person name="Ryan C.M."/>
            <person name="Banfield J.F."/>
        </authorList>
    </citation>
    <scope>NUCLEOTIDE SEQUENCE [LARGE SCALE GENOMIC DNA]</scope>
</reference>
<organism evidence="3 4">
    <name type="scientific">Candidatus Doudnabacteria bacterium CG10_big_fil_rev_8_21_14_0_10_41_10</name>
    <dbReference type="NCBI Taxonomy" id="1974551"/>
    <lineage>
        <taxon>Bacteria</taxon>
        <taxon>Candidatus Doudnaibacteriota</taxon>
    </lineage>
</organism>
<feature type="transmembrane region" description="Helical" evidence="1">
    <location>
        <begin position="67"/>
        <end position="88"/>
    </location>
</feature>
<feature type="transmembrane region" description="Helical" evidence="1">
    <location>
        <begin position="108"/>
        <end position="126"/>
    </location>
</feature>